<feature type="compositionally biased region" description="Basic residues" evidence="1">
    <location>
        <begin position="289"/>
        <end position="303"/>
    </location>
</feature>
<feature type="region of interest" description="Disordered" evidence="1">
    <location>
        <begin position="281"/>
        <end position="308"/>
    </location>
</feature>
<organism evidence="2 3">
    <name type="scientific">Calocera cornea HHB12733</name>
    <dbReference type="NCBI Taxonomy" id="1353952"/>
    <lineage>
        <taxon>Eukaryota</taxon>
        <taxon>Fungi</taxon>
        <taxon>Dikarya</taxon>
        <taxon>Basidiomycota</taxon>
        <taxon>Agaricomycotina</taxon>
        <taxon>Dacrymycetes</taxon>
        <taxon>Dacrymycetales</taxon>
        <taxon>Dacrymycetaceae</taxon>
        <taxon>Calocera</taxon>
    </lineage>
</organism>
<evidence type="ECO:0000313" key="2">
    <source>
        <dbReference type="EMBL" id="KZT55754.1"/>
    </source>
</evidence>
<proteinExistence type="predicted"/>
<dbReference type="InParanoid" id="A0A165EXX8"/>
<accession>A0A165EXX8</accession>
<feature type="compositionally biased region" description="Basic and acidic residues" evidence="1">
    <location>
        <begin position="120"/>
        <end position="135"/>
    </location>
</feature>
<evidence type="ECO:0000313" key="3">
    <source>
        <dbReference type="Proteomes" id="UP000076842"/>
    </source>
</evidence>
<feature type="compositionally biased region" description="Basic and acidic residues" evidence="1">
    <location>
        <begin position="367"/>
        <end position="382"/>
    </location>
</feature>
<feature type="region of interest" description="Disordered" evidence="1">
    <location>
        <begin position="67"/>
        <end position="97"/>
    </location>
</feature>
<evidence type="ECO:0000256" key="1">
    <source>
        <dbReference type="SAM" id="MobiDB-lite"/>
    </source>
</evidence>
<sequence length="420" mass="47217">MRHRPSAGRRPHADIRSRLRPLLVRARARLQGLHQAADAALLPLPGLARRRLPPLVRHLLTSSRAVDKALPGAGAPRAPAHERSAERRPPALGARHGPAALPSAAALLLRGPRHRSARRASRDPGPHDLPLDRHVRPAGRHRLAQPQELLHRRAVQRMLQHRPLALGPTGERDRFPPAVPRLARAEDVEPHLPTAVRRGHDRAPDQLEAPQPRATARPPGDQARAHEGCRYQGPPVVLRHAEPHRAAPVRRVRDRQPAPERALYPLAARTALRQMPLGVARDLRSARSNPKRQRPRAVHHRGPRYPPTLDALYRAARDLRPHLPRTAQDVRALIRSRMRQEGPAGLCRYMAKERTADARHGHRAHWTRGEGHPDALGDNRKPRDYTMDVRIISACRINKAFSDHTSATLLHSMVVMRRRR</sequence>
<dbReference type="Proteomes" id="UP000076842">
    <property type="component" value="Unassembled WGS sequence"/>
</dbReference>
<keyword evidence="3" id="KW-1185">Reference proteome</keyword>
<dbReference type="AlphaFoldDB" id="A0A165EXX8"/>
<name>A0A165EXX8_9BASI</name>
<feature type="region of interest" description="Disordered" evidence="1">
    <location>
        <begin position="181"/>
        <end position="228"/>
    </location>
</feature>
<feature type="region of interest" description="Disordered" evidence="1">
    <location>
        <begin position="359"/>
        <end position="382"/>
    </location>
</feature>
<feature type="compositionally biased region" description="Low complexity" evidence="1">
    <location>
        <begin position="69"/>
        <end position="78"/>
    </location>
</feature>
<gene>
    <name evidence="2" type="ORF">CALCODRAFT_340824</name>
</gene>
<feature type="region of interest" description="Disordered" evidence="1">
    <location>
        <begin position="111"/>
        <end position="139"/>
    </location>
</feature>
<dbReference type="EMBL" id="KV423989">
    <property type="protein sequence ID" value="KZT55754.1"/>
    <property type="molecule type" value="Genomic_DNA"/>
</dbReference>
<reference evidence="2 3" key="1">
    <citation type="journal article" date="2016" name="Mol. Biol. Evol.">
        <title>Comparative Genomics of Early-Diverging Mushroom-Forming Fungi Provides Insights into the Origins of Lignocellulose Decay Capabilities.</title>
        <authorList>
            <person name="Nagy L.G."/>
            <person name="Riley R."/>
            <person name="Tritt A."/>
            <person name="Adam C."/>
            <person name="Daum C."/>
            <person name="Floudas D."/>
            <person name="Sun H."/>
            <person name="Yadav J.S."/>
            <person name="Pangilinan J."/>
            <person name="Larsson K.H."/>
            <person name="Matsuura K."/>
            <person name="Barry K."/>
            <person name="Labutti K."/>
            <person name="Kuo R."/>
            <person name="Ohm R.A."/>
            <person name="Bhattacharya S.S."/>
            <person name="Shirouzu T."/>
            <person name="Yoshinaga Y."/>
            <person name="Martin F.M."/>
            <person name="Grigoriev I.V."/>
            <person name="Hibbett D.S."/>
        </authorList>
    </citation>
    <scope>NUCLEOTIDE SEQUENCE [LARGE SCALE GENOMIC DNA]</scope>
    <source>
        <strain evidence="2 3">HHB12733</strain>
    </source>
</reference>
<feature type="compositionally biased region" description="Basic and acidic residues" evidence="1">
    <location>
        <begin position="79"/>
        <end position="89"/>
    </location>
</feature>
<protein>
    <submittedName>
        <fullName evidence="2">Uncharacterized protein</fullName>
    </submittedName>
</protein>